<keyword evidence="1" id="KW-1133">Transmembrane helix</keyword>
<dbReference type="AlphaFoldDB" id="A0A0U1NLB6"/>
<organism evidence="2 3">
    <name type="scientific">Nereida ignava</name>
    <dbReference type="NCBI Taxonomy" id="282199"/>
    <lineage>
        <taxon>Bacteria</taxon>
        <taxon>Pseudomonadati</taxon>
        <taxon>Pseudomonadota</taxon>
        <taxon>Alphaproteobacteria</taxon>
        <taxon>Rhodobacterales</taxon>
        <taxon>Roseobacteraceae</taxon>
        <taxon>Nereida</taxon>
    </lineage>
</organism>
<keyword evidence="1" id="KW-0812">Transmembrane</keyword>
<keyword evidence="3" id="KW-1185">Reference proteome</keyword>
<dbReference type="Proteomes" id="UP000048949">
    <property type="component" value="Unassembled WGS sequence"/>
</dbReference>
<evidence type="ECO:0000313" key="3">
    <source>
        <dbReference type="Proteomes" id="UP000048949"/>
    </source>
</evidence>
<feature type="transmembrane region" description="Helical" evidence="1">
    <location>
        <begin position="6"/>
        <end position="27"/>
    </location>
</feature>
<name>A0A0U1NLB6_9RHOB</name>
<sequence>MSPVKLTLLGVAAAIAVMVGSFIWFVATWDASKEEPITYISHTTLRGLA</sequence>
<dbReference type="RefSeq" id="WP_177193426.1">
    <property type="nucleotide sequence ID" value="NZ_CAXIAP010000004.1"/>
</dbReference>
<gene>
    <name evidence="2" type="ORF">NIG5292_01552</name>
</gene>
<evidence type="ECO:0000313" key="2">
    <source>
        <dbReference type="EMBL" id="CRK75504.1"/>
    </source>
</evidence>
<accession>A0A0U1NLB6</accession>
<dbReference type="EMBL" id="CVQV01000006">
    <property type="protein sequence ID" value="CRK75504.1"/>
    <property type="molecule type" value="Genomic_DNA"/>
</dbReference>
<keyword evidence="1" id="KW-0472">Membrane</keyword>
<evidence type="ECO:0000256" key="1">
    <source>
        <dbReference type="SAM" id="Phobius"/>
    </source>
</evidence>
<reference evidence="2 3" key="1">
    <citation type="submission" date="2015-04" db="EMBL/GenBank/DDBJ databases">
        <authorList>
            <person name="Syromyatnikov M.Y."/>
            <person name="Popov V.N."/>
        </authorList>
    </citation>
    <scope>NUCLEOTIDE SEQUENCE [LARGE SCALE GENOMIC DNA]</scope>
    <source>
        <strain evidence="2 3">CECT 5292</strain>
    </source>
</reference>
<protein>
    <submittedName>
        <fullName evidence="2">Uncharacterized protein</fullName>
    </submittedName>
</protein>
<proteinExistence type="predicted"/>